<comment type="subcellular location">
    <subcellularLocation>
        <location evidence="1">Cell membrane</location>
    </subcellularLocation>
</comment>
<comment type="similarity">
    <text evidence="2">Belongs to the YjiK family.</text>
</comment>
<dbReference type="Pfam" id="PF06977">
    <property type="entry name" value="SdiA-regulated"/>
    <property type="match status" value="1"/>
</dbReference>
<name>A0ABT5PQ32_9PSED</name>
<sequence>MNRRAWANILVLVVVLTVVMAAVLKLQQFKVWERLFFNVSEVFGANSECLQGGCIQSYEVDMQRKVVAGAESLSSLTYNSLSGTFYTVSDDTHEVVELDRKGNVIRRIKLSGFDEVEGIEHVEGNVYLIIEEPSQKISTVVIDEKTTVIDSAVASLSVAIELNGNKGFEGLAYDRQSGNIIIAKERDPVRIYSIKGFPDKTGRPTKDLTITSDEQRTQALFLRDVSGLEFDPNTSHLYILSHESKLIIELNKEGKAISTLSLLKGQNGLMKTIPQAEGIALTPDGTLYVMSEPNLLYSFKKN</sequence>
<dbReference type="InterPro" id="IPR009722">
    <property type="entry name" value="YjiK/CarP"/>
</dbReference>
<evidence type="ECO:0000256" key="3">
    <source>
        <dbReference type="ARBA" id="ARBA00022475"/>
    </source>
</evidence>
<dbReference type="EMBL" id="JAMDGS010000010">
    <property type="protein sequence ID" value="MDD1125918.1"/>
    <property type="molecule type" value="Genomic_DNA"/>
</dbReference>
<dbReference type="InterPro" id="IPR011042">
    <property type="entry name" value="6-blade_b-propeller_TolB-like"/>
</dbReference>
<dbReference type="Gene3D" id="2.120.10.30">
    <property type="entry name" value="TolB, C-terminal domain"/>
    <property type="match status" value="1"/>
</dbReference>
<gene>
    <name evidence="5" type="ORF">M5G18_15100</name>
</gene>
<dbReference type="SUPFAM" id="SSF50956">
    <property type="entry name" value="Thermostable phytase (3-phytase)"/>
    <property type="match status" value="1"/>
</dbReference>
<evidence type="ECO:0000256" key="4">
    <source>
        <dbReference type="ARBA" id="ARBA00023136"/>
    </source>
</evidence>
<dbReference type="RefSeq" id="WP_273899499.1">
    <property type="nucleotide sequence ID" value="NZ_JAMDGS010000010.1"/>
</dbReference>
<accession>A0ABT5PQ32</accession>
<protein>
    <submittedName>
        <fullName evidence="5">SdiA-regulated domain-containing protein</fullName>
    </submittedName>
</protein>
<keyword evidence="4" id="KW-0472">Membrane</keyword>
<evidence type="ECO:0000256" key="1">
    <source>
        <dbReference type="ARBA" id="ARBA00004236"/>
    </source>
</evidence>
<keyword evidence="6" id="KW-1185">Reference proteome</keyword>
<comment type="caution">
    <text evidence="5">The sequence shown here is derived from an EMBL/GenBank/DDBJ whole genome shotgun (WGS) entry which is preliminary data.</text>
</comment>
<reference evidence="5" key="1">
    <citation type="submission" date="2022-05" db="EMBL/GenBank/DDBJ databases">
        <title>Novel Pseudomonas spp. Isolated from a Rainbow Trout Aquaculture Facility.</title>
        <authorList>
            <person name="Testerman T."/>
            <person name="Graf J."/>
        </authorList>
    </citation>
    <scope>NUCLEOTIDE SEQUENCE</scope>
    <source>
        <strain evidence="5">ID386</strain>
    </source>
</reference>
<organism evidence="5 6">
    <name type="scientific">Pseudomonas aphyarum</name>
    <dbReference type="NCBI Taxonomy" id="2942629"/>
    <lineage>
        <taxon>Bacteria</taxon>
        <taxon>Pseudomonadati</taxon>
        <taxon>Pseudomonadota</taxon>
        <taxon>Gammaproteobacteria</taxon>
        <taxon>Pseudomonadales</taxon>
        <taxon>Pseudomonadaceae</taxon>
        <taxon>Pseudomonas</taxon>
    </lineage>
</organism>
<evidence type="ECO:0000313" key="5">
    <source>
        <dbReference type="EMBL" id="MDD1125918.1"/>
    </source>
</evidence>
<keyword evidence="3" id="KW-1003">Cell membrane</keyword>
<evidence type="ECO:0000256" key="2">
    <source>
        <dbReference type="ARBA" id="ARBA00009852"/>
    </source>
</evidence>
<evidence type="ECO:0000313" key="6">
    <source>
        <dbReference type="Proteomes" id="UP001150531"/>
    </source>
</evidence>
<dbReference type="Proteomes" id="UP001150531">
    <property type="component" value="Unassembled WGS sequence"/>
</dbReference>
<proteinExistence type="inferred from homology"/>
<dbReference type="CDD" id="cd09971">
    <property type="entry name" value="SdiA-regulated"/>
    <property type="match status" value="1"/>
</dbReference>